<organism evidence="1 2">
    <name type="scientific">Heyndrickxia coagulans</name>
    <name type="common">Weizmannia coagulans</name>
    <dbReference type="NCBI Taxonomy" id="1398"/>
    <lineage>
        <taxon>Bacteria</taxon>
        <taxon>Bacillati</taxon>
        <taxon>Bacillota</taxon>
        <taxon>Bacilli</taxon>
        <taxon>Bacillales</taxon>
        <taxon>Bacillaceae</taxon>
        <taxon>Heyndrickxia</taxon>
    </lineage>
</organism>
<sequence>MPYIKTGGVLPDDYGCSITVFASQATTDAPIKAGTLLKFDTSAPYTAVKCADGDAIQMVAKHDVQSPEQPLGVYLLGYKRNYKLPYSGTLAIGDSVVADGNGGVKKADAANGTFVAQVNSDGTVEVFE</sequence>
<proteinExistence type="predicted"/>
<dbReference type="RefSeq" id="WP_035182852.1">
    <property type="nucleotide sequence ID" value="NZ_CP010525.1"/>
</dbReference>
<keyword evidence="2" id="KW-1185">Reference proteome</keyword>
<evidence type="ECO:0000313" key="1">
    <source>
        <dbReference type="EMBL" id="AJO24790.1"/>
    </source>
</evidence>
<dbReference type="Proteomes" id="UP000032024">
    <property type="component" value="Chromosome"/>
</dbReference>
<reference evidence="2" key="1">
    <citation type="submission" date="2015-01" db="EMBL/GenBank/DDBJ databases">
        <title>Comparative genome analysis of Bacillus coagulans HM-08, Clostridium butyricum HM-68, Bacillus subtilis HM-66 and Bacillus paralicheniformis BL-09.</title>
        <authorList>
            <person name="Zhang H."/>
        </authorList>
    </citation>
    <scope>NUCLEOTIDE SEQUENCE [LARGE SCALE GENOMIC DNA]</scope>
    <source>
        <strain evidence="2">HM-08</strain>
    </source>
</reference>
<gene>
    <name evidence="1" type="ORF">SB48_HM08orf06323</name>
</gene>
<protein>
    <submittedName>
        <fullName evidence="1">Uncharacterized protein</fullName>
    </submittedName>
</protein>
<accession>A0AAN0TAH0</accession>
<dbReference type="AlphaFoldDB" id="A0AAN0TAH0"/>
<dbReference type="EMBL" id="CP010525">
    <property type="protein sequence ID" value="AJO24790.1"/>
    <property type="molecule type" value="Genomic_DNA"/>
</dbReference>
<evidence type="ECO:0000313" key="2">
    <source>
        <dbReference type="Proteomes" id="UP000032024"/>
    </source>
</evidence>
<name>A0AAN0TAH0_HEYCO</name>